<accession>A0A316AID9</accession>
<dbReference type="Gene3D" id="3.30.70.100">
    <property type="match status" value="1"/>
</dbReference>
<dbReference type="Proteomes" id="UP000245880">
    <property type="component" value="Unassembled WGS sequence"/>
</dbReference>
<dbReference type="Pfam" id="PF07110">
    <property type="entry name" value="EthD"/>
    <property type="match status" value="1"/>
</dbReference>
<dbReference type="EMBL" id="QGDT01000009">
    <property type="protein sequence ID" value="PWJ57009.1"/>
    <property type="molecule type" value="Genomic_DNA"/>
</dbReference>
<dbReference type="PANTHER" id="PTHR40260">
    <property type="entry name" value="BLR8190 PROTEIN"/>
    <property type="match status" value="1"/>
</dbReference>
<dbReference type="InterPro" id="IPR011008">
    <property type="entry name" value="Dimeric_a/b-barrel"/>
</dbReference>
<dbReference type="NCBIfam" id="TIGR02118">
    <property type="entry name" value="EthD family reductase"/>
    <property type="match status" value="1"/>
</dbReference>
<proteinExistence type="predicted"/>
<evidence type="ECO:0000259" key="1">
    <source>
        <dbReference type="Pfam" id="PF07110"/>
    </source>
</evidence>
<reference evidence="2 3" key="1">
    <citation type="submission" date="2018-03" db="EMBL/GenBank/DDBJ databases">
        <title>Genomic Encyclopedia of Archaeal and Bacterial Type Strains, Phase II (KMG-II): from individual species to whole genera.</title>
        <authorList>
            <person name="Goeker M."/>
        </authorList>
    </citation>
    <scope>NUCLEOTIDE SEQUENCE [LARGE SCALE GENOMIC DNA]</scope>
    <source>
        <strain evidence="2 3">DSM 100346</strain>
    </source>
</reference>
<sequence length="102" mass="11138">MIKLTVLYPNVADLKFDKDYYIEKHGPLLTDLLGDALKSVDVNMGLSGVSPDQPAPYVVITNLTFDSLESFQGSFGVHAEKILADLPNFTNVQPVVQISEAV</sequence>
<feature type="domain" description="EthD" evidence="1">
    <location>
        <begin position="17"/>
        <end position="91"/>
    </location>
</feature>
<gene>
    <name evidence="2" type="ORF">CLV98_109118</name>
</gene>
<evidence type="ECO:0000313" key="2">
    <source>
        <dbReference type="EMBL" id="PWJ57009.1"/>
    </source>
</evidence>
<dbReference type="AlphaFoldDB" id="A0A316AID9"/>
<dbReference type="OrthoDB" id="5343971at2"/>
<dbReference type="InterPro" id="IPR009799">
    <property type="entry name" value="EthD_dom"/>
</dbReference>
<protein>
    <submittedName>
        <fullName evidence="2">Uncharacterized protein (TIGR02118 family)</fullName>
    </submittedName>
</protein>
<keyword evidence="3" id="KW-1185">Reference proteome</keyword>
<dbReference type="RefSeq" id="WP_109675876.1">
    <property type="nucleotide sequence ID" value="NZ_QGDT01000009.1"/>
</dbReference>
<organism evidence="2 3">
    <name type="scientific">Dyadobacter jejuensis</name>
    <dbReference type="NCBI Taxonomy" id="1082580"/>
    <lineage>
        <taxon>Bacteria</taxon>
        <taxon>Pseudomonadati</taxon>
        <taxon>Bacteroidota</taxon>
        <taxon>Cytophagia</taxon>
        <taxon>Cytophagales</taxon>
        <taxon>Spirosomataceae</taxon>
        <taxon>Dyadobacter</taxon>
    </lineage>
</organism>
<dbReference type="GO" id="GO:0016491">
    <property type="term" value="F:oxidoreductase activity"/>
    <property type="evidence" value="ECO:0007669"/>
    <property type="project" value="InterPro"/>
</dbReference>
<evidence type="ECO:0000313" key="3">
    <source>
        <dbReference type="Proteomes" id="UP000245880"/>
    </source>
</evidence>
<comment type="caution">
    <text evidence="2">The sequence shown here is derived from an EMBL/GenBank/DDBJ whole genome shotgun (WGS) entry which is preliminary data.</text>
</comment>
<name>A0A316AID9_9BACT</name>
<dbReference type="PANTHER" id="PTHR40260:SF2">
    <property type="entry name" value="BLR8190 PROTEIN"/>
    <property type="match status" value="1"/>
</dbReference>
<dbReference type="SUPFAM" id="SSF54909">
    <property type="entry name" value="Dimeric alpha+beta barrel"/>
    <property type="match status" value="1"/>
</dbReference>